<evidence type="ECO:0000256" key="1">
    <source>
        <dbReference type="SAM" id="MobiDB-lite"/>
    </source>
</evidence>
<proteinExistence type="predicted"/>
<protein>
    <submittedName>
        <fullName evidence="2">Uncharacterized protein</fullName>
    </submittedName>
</protein>
<comment type="caution">
    <text evidence="2">The sequence shown here is derived from an EMBL/GenBank/DDBJ whole genome shotgun (WGS) entry which is preliminary data.</text>
</comment>
<accession>A0AAJ0D774</accession>
<evidence type="ECO:0000313" key="2">
    <source>
        <dbReference type="EMBL" id="KAK3047791.1"/>
    </source>
</evidence>
<dbReference type="AlphaFoldDB" id="A0AAJ0D774"/>
<keyword evidence="3" id="KW-1185">Reference proteome</keyword>
<evidence type="ECO:0000313" key="3">
    <source>
        <dbReference type="Proteomes" id="UP001271007"/>
    </source>
</evidence>
<sequence>MTFTTLGVQDEVTVVRQMFEEVQADIEANTPDRFVGTGSLNGRRPTVAPSPAIAGAKQSEQSSRLGEEVAFRLRDLEKDVDGLDDRAVAEAHHFVSQSLQELSRMRDIVQEKAEEASSFEQQIADYSRSLLGAKRQQVNRHVDHVGNQMREANGSVDVEEVIVKLPERYGENVAKGLEEHIIRNMPDYEYLKQFAVRSC</sequence>
<reference evidence="2" key="1">
    <citation type="submission" date="2023-04" db="EMBL/GenBank/DDBJ databases">
        <title>Black Yeasts Isolated from many extreme environments.</title>
        <authorList>
            <person name="Coleine C."/>
            <person name="Stajich J.E."/>
            <person name="Selbmann L."/>
        </authorList>
    </citation>
    <scope>NUCLEOTIDE SEQUENCE</scope>
    <source>
        <strain evidence="2">CCFEE 5312</strain>
    </source>
</reference>
<dbReference type="EMBL" id="JAWDJX010000056">
    <property type="protein sequence ID" value="KAK3047791.1"/>
    <property type="molecule type" value="Genomic_DNA"/>
</dbReference>
<name>A0AAJ0D774_9PEZI</name>
<gene>
    <name evidence="2" type="ORF">LTR09_010766</name>
</gene>
<dbReference type="Proteomes" id="UP001271007">
    <property type="component" value="Unassembled WGS sequence"/>
</dbReference>
<organism evidence="2 3">
    <name type="scientific">Extremus antarcticus</name>
    <dbReference type="NCBI Taxonomy" id="702011"/>
    <lineage>
        <taxon>Eukaryota</taxon>
        <taxon>Fungi</taxon>
        <taxon>Dikarya</taxon>
        <taxon>Ascomycota</taxon>
        <taxon>Pezizomycotina</taxon>
        <taxon>Dothideomycetes</taxon>
        <taxon>Dothideomycetidae</taxon>
        <taxon>Mycosphaerellales</taxon>
        <taxon>Extremaceae</taxon>
        <taxon>Extremus</taxon>
    </lineage>
</organism>
<feature type="region of interest" description="Disordered" evidence="1">
    <location>
        <begin position="33"/>
        <end position="61"/>
    </location>
</feature>